<gene>
    <name evidence="8" type="ORF">D9V37_09225</name>
</gene>
<evidence type="ECO:0000313" key="9">
    <source>
        <dbReference type="Proteomes" id="UP000281708"/>
    </source>
</evidence>
<dbReference type="OrthoDB" id="3865324at2"/>
<evidence type="ECO:0000256" key="5">
    <source>
        <dbReference type="ARBA" id="ARBA00022989"/>
    </source>
</evidence>
<sequence length="447" mass="47463">MRRRGRRQREASARDGNRFGHRRWTVVDSPAVRIPHSVLPADPLVRSLVTQSVLSAFGTGTFLTGTAVFFTQIVGLTGAQVGLGLSFSAIVTVVLSIPIGRFTDRVGAKRLWIAAATCEALLYLAWPAISGFVLFVAMLSVLAVVEASGQSARNVYRIAVFPRETRVNALARMRAARNVGYTLGAGASGVALGIGTHAAIIAVPLLTGCLLLVNAGMVTRLPQLPQVEQPAATVGEELHVGGPAWRNLGFVALSFTNGVLTSNQVLLNVVVPLWLVERTDAPKVLLAWLFGTNTVLAVLLQVRASRGAETVPGALRAVRRSGWAFVISCGVIAVTHDTVGWVSIVLIWAGHVTITGAELWQSASDWGFTSELSDPRRLGDYQGIWSLGHQVEPIVFPALYTFLALQVGAVGWAVIAAIGVAAAVASHPAAHAAQRYAERFVAQPSPT</sequence>
<keyword evidence="6 7" id="KW-0472">Membrane</keyword>
<protein>
    <submittedName>
        <fullName evidence="8">MFS transporter</fullName>
    </submittedName>
</protein>
<dbReference type="Proteomes" id="UP000281708">
    <property type="component" value="Unassembled WGS sequence"/>
</dbReference>
<feature type="transmembrane region" description="Helical" evidence="7">
    <location>
        <begin position="248"/>
        <end position="273"/>
    </location>
</feature>
<dbReference type="GO" id="GO:0022857">
    <property type="term" value="F:transmembrane transporter activity"/>
    <property type="evidence" value="ECO:0007669"/>
    <property type="project" value="InterPro"/>
</dbReference>
<feature type="transmembrane region" description="Helical" evidence="7">
    <location>
        <begin position="285"/>
        <end position="302"/>
    </location>
</feature>
<feature type="transmembrane region" description="Helical" evidence="7">
    <location>
        <begin position="53"/>
        <end position="75"/>
    </location>
</feature>
<dbReference type="SUPFAM" id="SSF103473">
    <property type="entry name" value="MFS general substrate transporter"/>
    <property type="match status" value="1"/>
</dbReference>
<feature type="transmembrane region" description="Helical" evidence="7">
    <location>
        <begin position="81"/>
        <end position="100"/>
    </location>
</feature>
<evidence type="ECO:0000256" key="6">
    <source>
        <dbReference type="ARBA" id="ARBA00023136"/>
    </source>
</evidence>
<reference evidence="8 9" key="1">
    <citation type="submission" date="2018-10" db="EMBL/GenBank/DDBJ databases">
        <title>Marmoricola sp. 4Q3S-7 whole genome shotgun sequence.</title>
        <authorList>
            <person name="Li F."/>
        </authorList>
    </citation>
    <scope>NUCLEOTIDE SEQUENCE [LARGE SCALE GENOMIC DNA]</scope>
    <source>
        <strain evidence="8 9">4Q3S-7</strain>
    </source>
</reference>
<organism evidence="8 9">
    <name type="scientific">Nocardioides mangrovicus</name>
    <dbReference type="NCBI Taxonomy" id="2478913"/>
    <lineage>
        <taxon>Bacteria</taxon>
        <taxon>Bacillati</taxon>
        <taxon>Actinomycetota</taxon>
        <taxon>Actinomycetes</taxon>
        <taxon>Propionibacteriales</taxon>
        <taxon>Nocardioidaceae</taxon>
        <taxon>Nocardioides</taxon>
    </lineage>
</organism>
<dbReference type="Gene3D" id="1.20.1250.20">
    <property type="entry name" value="MFS general substrate transporter like domains"/>
    <property type="match status" value="1"/>
</dbReference>
<keyword evidence="5 7" id="KW-1133">Transmembrane helix</keyword>
<feature type="transmembrane region" description="Helical" evidence="7">
    <location>
        <begin position="121"/>
        <end position="145"/>
    </location>
</feature>
<keyword evidence="9" id="KW-1185">Reference proteome</keyword>
<dbReference type="PANTHER" id="PTHR23517">
    <property type="entry name" value="RESISTANCE PROTEIN MDTM, PUTATIVE-RELATED-RELATED"/>
    <property type="match status" value="1"/>
</dbReference>
<keyword evidence="2" id="KW-0813">Transport</keyword>
<dbReference type="InterPro" id="IPR050171">
    <property type="entry name" value="MFS_Transporters"/>
</dbReference>
<dbReference type="AlphaFoldDB" id="A0A3L8P3R5"/>
<feature type="transmembrane region" description="Helical" evidence="7">
    <location>
        <begin position="323"/>
        <end position="349"/>
    </location>
</feature>
<name>A0A3L8P3R5_9ACTN</name>
<dbReference type="InterPro" id="IPR036259">
    <property type="entry name" value="MFS_trans_sf"/>
</dbReference>
<comment type="subcellular location">
    <subcellularLocation>
        <location evidence="1">Cell membrane</location>
        <topology evidence="1">Multi-pass membrane protein</topology>
    </subcellularLocation>
</comment>
<evidence type="ECO:0000256" key="2">
    <source>
        <dbReference type="ARBA" id="ARBA00022448"/>
    </source>
</evidence>
<evidence type="ECO:0000256" key="4">
    <source>
        <dbReference type="ARBA" id="ARBA00022692"/>
    </source>
</evidence>
<dbReference type="GO" id="GO:0005886">
    <property type="term" value="C:plasma membrane"/>
    <property type="evidence" value="ECO:0007669"/>
    <property type="project" value="UniProtKB-SubCell"/>
</dbReference>
<evidence type="ECO:0000313" key="8">
    <source>
        <dbReference type="EMBL" id="RLV50036.1"/>
    </source>
</evidence>
<keyword evidence="3" id="KW-1003">Cell membrane</keyword>
<comment type="caution">
    <text evidence="8">The sequence shown here is derived from an EMBL/GenBank/DDBJ whole genome shotgun (WGS) entry which is preliminary data.</text>
</comment>
<evidence type="ECO:0000256" key="3">
    <source>
        <dbReference type="ARBA" id="ARBA00022475"/>
    </source>
</evidence>
<keyword evidence="4 7" id="KW-0812">Transmembrane</keyword>
<dbReference type="EMBL" id="RDBE01000006">
    <property type="protein sequence ID" value="RLV50036.1"/>
    <property type="molecule type" value="Genomic_DNA"/>
</dbReference>
<feature type="transmembrane region" description="Helical" evidence="7">
    <location>
        <begin position="399"/>
        <end position="425"/>
    </location>
</feature>
<evidence type="ECO:0000256" key="1">
    <source>
        <dbReference type="ARBA" id="ARBA00004651"/>
    </source>
</evidence>
<dbReference type="Pfam" id="PF07690">
    <property type="entry name" value="MFS_1"/>
    <property type="match status" value="1"/>
</dbReference>
<feature type="transmembrane region" description="Helical" evidence="7">
    <location>
        <begin position="190"/>
        <end position="213"/>
    </location>
</feature>
<proteinExistence type="predicted"/>
<accession>A0A3L8P3R5</accession>
<dbReference type="InterPro" id="IPR011701">
    <property type="entry name" value="MFS"/>
</dbReference>
<evidence type="ECO:0000256" key="7">
    <source>
        <dbReference type="SAM" id="Phobius"/>
    </source>
</evidence>